<keyword evidence="2" id="KW-0472">Membrane</keyword>
<comment type="caution">
    <text evidence="3">The sequence shown here is derived from an EMBL/GenBank/DDBJ whole genome shotgun (WGS) entry which is preliminary data.</text>
</comment>
<sequence length="184" mass="18945">MSHTPAPPQEPPPSGSSPSGQRRRRTVVGSLAGAVVLAGGAVGLTLYLDGDEGKPAAGLRNPPSAAETEPSSVPEPPPSASAPSVEGAPGVWRGRSDPGDKLILAEPDGEESGTYYAELYVDGDRCRGEWGVREGESIIRLGFLCGGDPPGRSGSFEYSDDTLTIDWIGGPVETSVFTRAQGAV</sequence>
<organism evidence="3 4">
    <name type="scientific">Streptomyces synnematoformans</name>
    <dbReference type="NCBI Taxonomy" id="415721"/>
    <lineage>
        <taxon>Bacteria</taxon>
        <taxon>Bacillati</taxon>
        <taxon>Actinomycetota</taxon>
        <taxon>Actinomycetes</taxon>
        <taxon>Kitasatosporales</taxon>
        <taxon>Streptomycetaceae</taxon>
        <taxon>Streptomyces</taxon>
    </lineage>
</organism>
<evidence type="ECO:0000313" key="3">
    <source>
        <dbReference type="EMBL" id="GAA2121288.1"/>
    </source>
</evidence>
<evidence type="ECO:0000313" key="4">
    <source>
        <dbReference type="Proteomes" id="UP001500443"/>
    </source>
</evidence>
<gene>
    <name evidence="3" type="ORF">GCM10009802_24510</name>
</gene>
<evidence type="ECO:0008006" key="5">
    <source>
        <dbReference type="Google" id="ProtNLM"/>
    </source>
</evidence>
<dbReference type="Proteomes" id="UP001500443">
    <property type="component" value="Unassembled WGS sequence"/>
</dbReference>
<evidence type="ECO:0000256" key="2">
    <source>
        <dbReference type="SAM" id="Phobius"/>
    </source>
</evidence>
<feature type="compositionally biased region" description="Low complexity" evidence="1">
    <location>
        <begin position="81"/>
        <end position="90"/>
    </location>
</feature>
<evidence type="ECO:0000256" key="1">
    <source>
        <dbReference type="SAM" id="MobiDB-lite"/>
    </source>
</evidence>
<reference evidence="3 4" key="1">
    <citation type="journal article" date="2019" name="Int. J. Syst. Evol. Microbiol.">
        <title>The Global Catalogue of Microorganisms (GCM) 10K type strain sequencing project: providing services to taxonomists for standard genome sequencing and annotation.</title>
        <authorList>
            <consortium name="The Broad Institute Genomics Platform"/>
            <consortium name="The Broad Institute Genome Sequencing Center for Infectious Disease"/>
            <person name="Wu L."/>
            <person name="Ma J."/>
        </authorList>
    </citation>
    <scope>NUCLEOTIDE SEQUENCE [LARGE SCALE GENOMIC DNA]</scope>
    <source>
        <strain evidence="3 4">JCM 15481</strain>
    </source>
</reference>
<keyword evidence="2" id="KW-1133">Transmembrane helix</keyword>
<feature type="transmembrane region" description="Helical" evidence="2">
    <location>
        <begin position="27"/>
        <end position="48"/>
    </location>
</feature>
<dbReference type="RefSeq" id="WP_344289822.1">
    <property type="nucleotide sequence ID" value="NZ_BAAAPF010000058.1"/>
</dbReference>
<dbReference type="EMBL" id="BAAAPF010000058">
    <property type="protein sequence ID" value="GAA2121288.1"/>
    <property type="molecule type" value="Genomic_DNA"/>
</dbReference>
<protein>
    <recommendedName>
        <fullName evidence="5">Serine/threonine protein kinase</fullName>
    </recommendedName>
</protein>
<keyword evidence="4" id="KW-1185">Reference proteome</keyword>
<proteinExistence type="predicted"/>
<feature type="region of interest" description="Disordered" evidence="1">
    <location>
        <begin position="1"/>
        <end position="27"/>
    </location>
</feature>
<name>A0ABN2Y7A1_9ACTN</name>
<feature type="compositionally biased region" description="Pro residues" evidence="1">
    <location>
        <begin position="1"/>
        <end position="15"/>
    </location>
</feature>
<accession>A0ABN2Y7A1</accession>
<feature type="region of interest" description="Disordered" evidence="1">
    <location>
        <begin position="46"/>
        <end position="109"/>
    </location>
</feature>
<keyword evidence="2" id="KW-0812">Transmembrane</keyword>
<feature type="compositionally biased region" description="Low complexity" evidence="1">
    <location>
        <begin position="62"/>
        <end position="72"/>
    </location>
</feature>